<dbReference type="NCBIfam" id="TIGR00979">
    <property type="entry name" value="fumC_II"/>
    <property type="match status" value="1"/>
</dbReference>
<dbReference type="InterPro" id="IPR022761">
    <property type="entry name" value="Fumarate_lyase_N"/>
</dbReference>
<comment type="similarity">
    <text evidence="1">Belongs to the class-II fumarase/aspartase family. Fumarase subfamily.</text>
</comment>
<dbReference type="GO" id="GO:0006099">
    <property type="term" value="P:tricarboxylic acid cycle"/>
    <property type="evidence" value="ECO:0007669"/>
    <property type="project" value="InterPro"/>
</dbReference>
<dbReference type="Gene3D" id="1.20.200.10">
    <property type="entry name" value="Fumarase/aspartase (Central domain)"/>
    <property type="match status" value="1"/>
</dbReference>
<evidence type="ECO:0000256" key="1">
    <source>
        <dbReference type="ARBA" id="ARBA00009084"/>
    </source>
</evidence>
<comment type="caution">
    <text evidence="6">The sequence shown here is derived from an EMBL/GenBank/DDBJ whole genome shotgun (WGS) entry which is preliminary data.</text>
</comment>
<keyword evidence="3" id="KW-0456">Lyase</keyword>
<dbReference type="InterPro" id="IPR018951">
    <property type="entry name" value="Fumarase_C_C"/>
</dbReference>
<reference evidence="6" key="2">
    <citation type="submission" date="2021-09" db="EMBL/GenBank/DDBJ databases">
        <authorList>
            <person name="Jia N."/>
            <person name="Wang J."/>
            <person name="Shi W."/>
            <person name="Du L."/>
            <person name="Sun Y."/>
            <person name="Zhan W."/>
            <person name="Jiang J."/>
            <person name="Wang Q."/>
            <person name="Zhang B."/>
            <person name="Ji P."/>
            <person name="Sakyi L.B."/>
            <person name="Cui X."/>
            <person name="Yuan T."/>
            <person name="Jiang B."/>
            <person name="Yang W."/>
            <person name="Lam T.T.-Y."/>
            <person name="Chang Q."/>
            <person name="Ding S."/>
            <person name="Wang X."/>
            <person name="Zhu J."/>
            <person name="Ruan X."/>
            <person name="Zhao L."/>
            <person name="Wei J."/>
            <person name="Que T."/>
            <person name="Du C."/>
            <person name="Cheng J."/>
            <person name="Dai P."/>
            <person name="Han X."/>
            <person name="Huang E."/>
            <person name="Gao Y."/>
            <person name="Liu J."/>
            <person name="Shao H."/>
            <person name="Ye R."/>
            <person name="Li L."/>
            <person name="Wei W."/>
            <person name="Wang X."/>
            <person name="Wang C."/>
            <person name="Huo Q."/>
            <person name="Li W."/>
            <person name="Guo W."/>
            <person name="Chen H."/>
            <person name="Chen S."/>
            <person name="Zhou L."/>
            <person name="Zhou L."/>
            <person name="Ni X."/>
            <person name="Tian J."/>
            <person name="Zhou Y."/>
            <person name="Sheng Y."/>
            <person name="Liu T."/>
            <person name="Pan Y."/>
            <person name="Xia L."/>
            <person name="Li J."/>
            <person name="Zhao F."/>
            <person name="Cao W."/>
        </authorList>
    </citation>
    <scope>NUCLEOTIDE SEQUENCE</scope>
    <source>
        <strain evidence="6">Rmic-2018</strain>
        <tissue evidence="6">Larvae</tissue>
    </source>
</reference>
<feature type="domain" description="Fumarase C C-terminal" evidence="5">
    <location>
        <begin position="476"/>
        <end position="528"/>
    </location>
</feature>
<dbReference type="NCBIfam" id="NF008909">
    <property type="entry name" value="PRK12273.1"/>
    <property type="match status" value="1"/>
</dbReference>
<keyword evidence="7" id="KW-1185">Reference proteome</keyword>
<dbReference type="PANTHER" id="PTHR11444:SF1">
    <property type="entry name" value="FUMARATE HYDRATASE, MITOCHONDRIAL"/>
    <property type="match status" value="1"/>
</dbReference>
<dbReference type="PRINTS" id="PR00149">
    <property type="entry name" value="FUMRATELYASE"/>
</dbReference>
<dbReference type="PROSITE" id="PS00163">
    <property type="entry name" value="FUMARATE_LYASES"/>
    <property type="match status" value="1"/>
</dbReference>
<sequence length="531" mass="57674">MSSTSRKCRRERIGALRLDKDAGFYRSLAGRRIGRAWSPHVTEVHCKRATKSRELFVARVFSVSASTSGDYRIESDTFGELKVPSDKYYGAQTMRSMLNFDIGGENERMPFPVIKAFGILKKAAAIVNKEYGLDSKLADAISQAADEVIDGRLKSHFPLVIWQTGSGTQSNMNVNEVIANRAIEMLGGKLGSKSPVHPNDHVNKSQFSAMYCTASMHIAVAMEIDTLLLPALKKLLDALRTKSREFDDIIKIGRTHTQDAVPLTLGQEFGGYATQIEYGIERVKATLPRLYYLAAGGTAVGTGLNTRIGFAEKVAEKVSQFTGLPFVTAPNKFEALAANDAMVEVSGALNVLACSLMKIANDIRFLGSGPRCGFGELSLPENEPGSSIMPGKVNPTQCEAVTMVACQVMGNHVAVTVGGSNGHFELNVFKPLIVSNVLRSVRLLADSSVSFTDHCVVGIVPNKERISKLLNESLMLVTALNPHIGYDKAAKIAKTAHKEGTTLKESAVKLGYLTAEEFDKWVQPKDMLGPK</sequence>
<dbReference type="Proteomes" id="UP000821866">
    <property type="component" value="Chromosome 4"/>
</dbReference>
<protein>
    <recommendedName>
        <fullName evidence="2">fumarate hydratase</fullName>
        <ecNumber evidence="2">4.2.1.2</ecNumber>
    </recommendedName>
</protein>
<evidence type="ECO:0000259" key="4">
    <source>
        <dbReference type="Pfam" id="PF00206"/>
    </source>
</evidence>
<gene>
    <name evidence="6" type="ORF">HPB51_018209</name>
</gene>
<dbReference type="Gene3D" id="1.10.40.30">
    <property type="entry name" value="Fumarase/aspartase (C-terminal domain)"/>
    <property type="match status" value="1"/>
</dbReference>
<dbReference type="FunFam" id="1.20.200.10:FF:000001">
    <property type="entry name" value="Fumarate hydratase, mitochondrial"/>
    <property type="match status" value="1"/>
</dbReference>
<dbReference type="GO" id="GO:0006106">
    <property type="term" value="P:fumarate metabolic process"/>
    <property type="evidence" value="ECO:0007669"/>
    <property type="project" value="InterPro"/>
</dbReference>
<dbReference type="HAMAP" id="MF_00743">
    <property type="entry name" value="FumaraseC"/>
    <property type="match status" value="1"/>
</dbReference>
<name>A0A9J6E2Q4_RHIMP</name>
<evidence type="ECO:0000313" key="6">
    <source>
        <dbReference type="EMBL" id="KAH8028727.1"/>
    </source>
</evidence>
<dbReference type="GO" id="GO:0004333">
    <property type="term" value="F:fumarate hydratase activity"/>
    <property type="evidence" value="ECO:0007669"/>
    <property type="project" value="UniProtKB-EC"/>
</dbReference>
<dbReference type="FunFam" id="1.10.40.30:FF:000002">
    <property type="entry name" value="Fumarate hydratase class II"/>
    <property type="match status" value="1"/>
</dbReference>
<dbReference type="Pfam" id="PF00206">
    <property type="entry name" value="Lyase_1"/>
    <property type="match status" value="1"/>
</dbReference>
<dbReference type="Pfam" id="PF10415">
    <property type="entry name" value="FumaraseC_C"/>
    <property type="match status" value="1"/>
</dbReference>
<accession>A0A9J6E2Q4</accession>
<reference evidence="6" key="1">
    <citation type="journal article" date="2020" name="Cell">
        <title>Large-Scale Comparative Analyses of Tick Genomes Elucidate Their Genetic Diversity and Vector Capacities.</title>
        <authorList>
            <consortium name="Tick Genome and Microbiome Consortium (TIGMIC)"/>
            <person name="Jia N."/>
            <person name="Wang J."/>
            <person name="Shi W."/>
            <person name="Du L."/>
            <person name="Sun Y."/>
            <person name="Zhan W."/>
            <person name="Jiang J.F."/>
            <person name="Wang Q."/>
            <person name="Zhang B."/>
            <person name="Ji P."/>
            <person name="Bell-Sakyi L."/>
            <person name="Cui X.M."/>
            <person name="Yuan T.T."/>
            <person name="Jiang B.G."/>
            <person name="Yang W.F."/>
            <person name="Lam T.T."/>
            <person name="Chang Q.C."/>
            <person name="Ding S.J."/>
            <person name="Wang X.J."/>
            <person name="Zhu J.G."/>
            <person name="Ruan X.D."/>
            <person name="Zhao L."/>
            <person name="Wei J.T."/>
            <person name="Ye R.Z."/>
            <person name="Que T.C."/>
            <person name="Du C.H."/>
            <person name="Zhou Y.H."/>
            <person name="Cheng J.X."/>
            <person name="Dai P.F."/>
            <person name="Guo W.B."/>
            <person name="Han X.H."/>
            <person name="Huang E.J."/>
            <person name="Li L.F."/>
            <person name="Wei W."/>
            <person name="Gao Y.C."/>
            <person name="Liu J.Z."/>
            <person name="Shao H.Z."/>
            <person name="Wang X."/>
            <person name="Wang C.C."/>
            <person name="Yang T.C."/>
            <person name="Huo Q.B."/>
            <person name="Li W."/>
            <person name="Chen H.Y."/>
            <person name="Chen S.E."/>
            <person name="Zhou L.G."/>
            <person name="Ni X.B."/>
            <person name="Tian J.H."/>
            <person name="Sheng Y."/>
            <person name="Liu T."/>
            <person name="Pan Y.S."/>
            <person name="Xia L.Y."/>
            <person name="Li J."/>
            <person name="Zhao F."/>
            <person name="Cao W.C."/>
        </authorList>
    </citation>
    <scope>NUCLEOTIDE SEQUENCE</scope>
    <source>
        <strain evidence="6">Rmic-2018</strain>
    </source>
</reference>
<dbReference type="InterPro" id="IPR005677">
    <property type="entry name" value="Fum_hydII"/>
</dbReference>
<dbReference type="AlphaFoldDB" id="A0A9J6E2Q4"/>
<dbReference type="InterPro" id="IPR000362">
    <property type="entry name" value="Fumarate_lyase_fam"/>
</dbReference>
<evidence type="ECO:0000313" key="7">
    <source>
        <dbReference type="Proteomes" id="UP000821866"/>
    </source>
</evidence>
<dbReference type="Gene3D" id="1.10.275.10">
    <property type="entry name" value="Fumarase/aspartase (N-terminal domain)"/>
    <property type="match status" value="1"/>
</dbReference>
<dbReference type="FunFam" id="1.10.275.10:FF:000001">
    <property type="entry name" value="Fumarate hydratase, mitochondrial"/>
    <property type="match status" value="1"/>
</dbReference>
<dbReference type="GO" id="GO:0006108">
    <property type="term" value="P:malate metabolic process"/>
    <property type="evidence" value="ECO:0007669"/>
    <property type="project" value="TreeGrafter"/>
</dbReference>
<dbReference type="EMBL" id="JABSTU010000006">
    <property type="protein sequence ID" value="KAH8028727.1"/>
    <property type="molecule type" value="Genomic_DNA"/>
</dbReference>
<evidence type="ECO:0000256" key="3">
    <source>
        <dbReference type="ARBA" id="ARBA00023239"/>
    </source>
</evidence>
<feature type="domain" description="Fumarate lyase N-terminal" evidence="4">
    <location>
        <begin position="79"/>
        <end position="410"/>
    </location>
</feature>
<dbReference type="InterPro" id="IPR024083">
    <property type="entry name" value="Fumarase/histidase_N"/>
</dbReference>
<proteinExistence type="inferred from homology"/>
<dbReference type="PANTHER" id="PTHR11444">
    <property type="entry name" value="ASPARTATEAMMONIA/ARGININOSUCCINATE/ADENYLOSUCCINATE LYASE"/>
    <property type="match status" value="1"/>
</dbReference>
<dbReference type="SUPFAM" id="SSF48557">
    <property type="entry name" value="L-aspartase-like"/>
    <property type="match status" value="1"/>
</dbReference>
<evidence type="ECO:0000259" key="5">
    <source>
        <dbReference type="Pfam" id="PF10415"/>
    </source>
</evidence>
<dbReference type="GO" id="GO:0005739">
    <property type="term" value="C:mitochondrion"/>
    <property type="evidence" value="ECO:0007669"/>
    <property type="project" value="TreeGrafter"/>
</dbReference>
<dbReference type="VEuPathDB" id="VectorBase:LOC119167516"/>
<dbReference type="InterPro" id="IPR008948">
    <property type="entry name" value="L-Aspartase-like"/>
</dbReference>
<organism evidence="6 7">
    <name type="scientific">Rhipicephalus microplus</name>
    <name type="common">Cattle tick</name>
    <name type="synonym">Boophilus microplus</name>
    <dbReference type="NCBI Taxonomy" id="6941"/>
    <lineage>
        <taxon>Eukaryota</taxon>
        <taxon>Metazoa</taxon>
        <taxon>Ecdysozoa</taxon>
        <taxon>Arthropoda</taxon>
        <taxon>Chelicerata</taxon>
        <taxon>Arachnida</taxon>
        <taxon>Acari</taxon>
        <taxon>Parasitiformes</taxon>
        <taxon>Ixodida</taxon>
        <taxon>Ixodoidea</taxon>
        <taxon>Ixodidae</taxon>
        <taxon>Rhipicephalinae</taxon>
        <taxon>Rhipicephalus</taxon>
        <taxon>Boophilus</taxon>
    </lineage>
</organism>
<dbReference type="InterPro" id="IPR020557">
    <property type="entry name" value="Fumarate_lyase_CS"/>
</dbReference>
<dbReference type="EC" id="4.2.1.2" evidence="2"/>
<dbReference type="CDD" id="cd01362">
    <property type="entry name" value="Fumarase_classII"/>
    <property type="match status" value="1"/>
</dbReference>
<evidence type="ECO:0000256" key="2">
    <source>
        <dbReference type="ARBA" id="ARBA00012921"/>
    </source>
</evidence>